<protein>
    <submittedName>
        <fullName evidence="4">Short chain enoyl-CoA hydratase</fullName>
    </submittedName>
</protein>
<evidence type="ECO:0000256" key="3">
    <source>
        <dbReference type="RuleBase" id="RU003707"/>
    </source>
</evidence>
<gene>
    <name evidence="4" type="ORF">SAMN04489842_0108</name>
</gene>
<accession>A0A1H0Z2K7</accession>
<dbReference type="PANTHER" id="PTHR11941:SF54">
    <property type="entry name" value="ENOYL-COA HYDRATASE, MITOCHONDRIAL"/>
    <property type="match status" value="1"/>
</dbReference>
<dbReference type="Gene3D" id="3.90.226.10">
    <property type="entry name" value="2-enoyl-CoA Hydratase, Chain A, domain 1"/>
    <property type="match status" value="1"/>
</dbReference>
<proteinExistence type="inferred from homology"/>
<name>A0A1H0Z2K7_NATTX</name>
<dbReference type="FunFam" id="3.90.226.10:FF:000009">
    <property type="entry name" value="Carnitinyl-CoA dehydratase"/>
    <property type="match status" value="1"/>
</dbReference>
<organism evidence="4 5">
    <name type="scientific">Natronobacterium texcoconense</name>
    <dbReference type="NCBI Taxonomy" id="1095778"/>
    <lineage>
        <taxon>Archaea</taxon>
        <taxon>Methanobacteriati</taxon>
        <taxon>Methanobacteriota</taxon>
        <taxon>Stenosarchaea group</taxon>
        <taxon>Halobacteria</taxon>
        <taxon>Halobacteriales</taxon>
        <taxon>Natrialbaceae</taxon>
        <taxon>Natronobacterium</taxon>
    </lineage>
</organism>
<dbReference type="InterPro" id="IPR014748">
    <property type="entry name" value="Enoyl-CoA_hydra_C"/>
</dbReference>
<dbReference type="FunFam" id="1.10.12.10:FF:000001">
    <property type="entry name" value="Probable enoyl-CoA hydratase, mitochondrial"/>
    <property type="match status" value="1"/>
</dbReference>
<dbReference type="Proteomes" id="UP000198848">
    <property type="component" value="Unassembled WGS sequence"/>
</dbReference>
<sequence>MSDDRVDGAEAVEEVAADCETVRVEVGDRVAGVATVTMHRPDARNALNGTLRAELKEVFDAIEDSDVRVVVLTGADEAKAFVAGADVSELRERNALEQREASKRPRVYEVVDDLRQPVIARLNGHALGGGCELATACDVRIAHERAKVGQPEINLGIMPGGGGTQRLPRLVGEGQAMRLILSGELIDADEAREIGLVDIVCESDDELDEETYGLAESMAEKSPVALEFAKEAVKAGSRMDLESGIEYEAELFAQLFATEDKNEGIDAFFEDREPDWQGR</sequence>
<dbReference type="RefSeq" id="WP_090379548.1">
    <property type="nucleotide sequence ID" value="NZ_FNLC01000001.1"/>
</dbReference>
<dbReference type="GO" id="GO:0016836">
    <property type="term" value="F:hydro-lyase activity"/>
    <property type="evidence" value="ECO:0007669"/>
    <property type="project" value="UniProtKB-ARBA"/>
</dbReference>
<evidence type="ECO:0000313" key="5">
    <source>
        <dbReference type="Proteomes" id="UP000198848"/>
    </source>
</evidence>
<evidence type="ECO:0000256" key="2">
    <source>
        <dbReference type="ARBA" id="ARBA00023239"/>
    </source>
</evidence>
<dbReference type="PROSITE" id="PS00166">
    <property type="entry name" value="ENOYL_COA_HYDRATASE"/>
    <property type="match status" value="1"/>
</dbReference>
<dbReference type="InterPro" id="IPR001753">
    <property type="entry name" value="Enoyl-CoA_hydra/iso"/>
</dbReference>
<keyword evidence="2" id="KW-0456">Lyase</keyword>
<dbReference type="SUPFAM" id="SSF52096">
    <property type="entry name" value="ClpP/crotonase"/>
    <property type="match status" value="1"/>
</dbReference>
<dbReference type="CDD" id="cd06558">
    <property type="entry name" value="crotonase-like"/>
    <property type="match status" value="1"/>
</dbReference>
<dbReference type="GO" id="GO:0006635">
    <property type="term" value="P:fatty acid beta-oxidation"/>
    <property type="evidence" value="ECO:0007669"/>
    <property type="project" value="TreeGrafter"/>
</dbReference>
<evidence type="ECO:0000313" key="4">
    <source>
        <dbReference type="EMBL" id="SDQ21702.1"/>
    </source>
</evidence>
<dbReference type="Gene3D" id="1.10.12.10">
    <property type="entry name" value="Lyase 2-enoyl-coa Hydratase, Chain A, domain 2"/>
    <property type="match status" value="1"/>
</dbReference>
<dbReference type="InterPro" id="IPR029045">
    <property type="entry name" value="ClpP/crotonase-like_dom_sf"/>
</dbReference>
<dbReference type="InterPro" id="IPR018376">
    <property type="entry name" value="Enoyl-CoA_hyd/isom_CS"/>
</dbReference>
<dbReference type="PANTHER" id="PTHR11941">
    <property type="entry name" value="ENOYL-COA HYDRATASE-RELATED"/>
    <property type="match status" value="1"/>
</dbReference>
<dbReference type="STRING" id="1095778.SAMN04489842_0108"/>
<evidence type="ECO:0000256" key="1">
    <source>
        <dbReference type="ARBA" id="ARBA00005254"/>
    </source>
</evidence>
<dbReference type="Pfam" id="PF00378">
    <property type="entry name" value="ECH_1"/>
    <property type="match status" value="1"/>
</dbReference>
<dbReference type="EMBL" id="FNLC01000001">
    <property type="protein sequence ID" value="SDQ21702.1"/>
    <property type="molecule type" value="Genomic_DNA"/>
</dbReference>
<comment type="similarity">
    <text evidence="1 3">Belongs to the enoyl-CoA hydratase/isomerase family.</text>
</comment>
<dbReference type="AlphaFoldDB" id="A0A1H0Z2K7"/>
<dbReference type="OrthoDB" id="27846at2157"/>
<keyword evidence="5" id="KW-1185">Reference proteome</keyword>
<reference evidence="5" key="1">
    <citation type="submission" date="2016-10" db="EMBL/GenBank/DDBJ databases">
        <authorList>
            <person name="Varghese N."/>
            <person name="Submissions S."/>
        </authorList>
    </citation>
    <scope>NUCLEOTIDE SEQUENCE [LARGE SCALE GENOMIC DNA]</scope>
    <source>
        <strain evidence="5">DSM 24767</strain>
    </source>
</reference>